<dbReference type="EMBL" id="BAAANY010000013">
    <property type="protein sequence ID" value="GAA1684892.1"/>
    <property type="molecule type" value="Genomic_DNA"/>
</dbReference>
<dbReference type="SUPFAM" id="SSF48208">
    <property type="entry name" value="Six-hairpin glycosidases"/>
    <property type="match status" value="1"/>
</dbReference>
<dbReference type="PANTHER" id="PTHR43465">
    <property type="entry name" value="DUF1680 DOMAIN PROTEIN (AFU_ORTHOLOGUE AFUA_1G08910)"/>
    <property type="match status" value="1"/>
</dbReference>
<dbReference type="RefSeq" id="WP_163569373.1">
    <property type="nucleotide sequence ID" value="NZ_BAAANY010000013.1"/>
</dbReference>
<evidence type="ECO:0000313" key="5">
    <source>
        <dbReference type="Proteomes" id="UP001500618"/>
    </source>
</evidence>
<proteinExistence type="predicted"/>
<feature type="domain" description="Non-reducing end beta-L-arabinofuranosidase-like GH127 middle" evidence="2">
    <location>
        <begin position="430"/>
        <end position="504"/>
    </location>
</feature>
<comment type="caution">
    <text evidence="4">The sequence shown here is derived from an EMBL/GenBank/DDBJ whole genome shotgun (WGS) entry which is preliminary data.</text>
</comment>
<feature type="domain" description="Non-reducing end beta-L-arabinofuranosidase-like GH127 catalytic" evidence="1">
    <location>
        <begin position="30"/>
        <end position="403"/>
    </location>
</feature>
<name>A0ABN2HB48_9ACTN</name>
<dbReference type="InterPro" id="IPR008928">
    <property type="entry name" value="6-hairpin_glycosidase_sf"/>
</dbReference>
<dbReference type="Pfam" id="PF20737">
    <property type="entry name" value="Glyco_hydro127C"/>
    <property type="match status" value="1"/>
</dbReference>
<keyword evidence="4" id="KW-0378">Hydrolase</keyword>
<evidence type="ECO:0000259" key="2">
    <source>
        <dbReference type="Pfam" id="PF20736"/>
    </source>
</evidence>
<protein>
    <submittedName>
        <fullName evidence="4">Glycoside hydrolase family 127 protein</fullName>
    </submittedName>
</protein>
<organism evidence="4 5">
    <name type="scientific">Fodinicola feengrottensis</name>
    <dbReference type="NCBI Taxonomy" id="435914"/>
    <lineage>
        <taxon>Bacteria</taxon>
        <taxon>Bacillati</taxon>
        <taxon>Actinomycetota</taxon>
        <taxon>Actinomycetes</taxon>
        <taxon>Mycobacteriales</taxon>
        <taxon>Fodinicola</taxon>
    </lineage>
</organism>
<dbReference type="InterPro" id="IPR049046">
    <property type="entry name" value="Beta-AFase-like_GH127_middle"/>
</dbReference>
<feature type="domain" description="Non-reducing end beta-L-arabinofuranosidase-like GH127 C-terminal" evidence="3">
    <location>
        <begin position="507"/>
        <end position="619"/>
    </location>
</feature>
<dbReference type="InterPro" id="IPR049174">
    <property type="entry name" value="Beta-AFase-like"/>
</dbReference>
<keyword evidence="5" id="KW-1185">Reference proteome</keyword>
<gene>
    <name evidence="4" type="ORF">GCM10009765_37800</name>
</gene>
<dbReference type="PANTHER" id="PTHR43465:SF2">
    <property type="entry name" value="DUF1680 DOMAIN PROTEIN (AFU_ORTHOLOGUE AFUA_1G08910)"/>
    <property type="match status" value="1"/>
</dbReference>
<accession>A0ABN2HB48</accession>
<dbReference type="Proteomes" id="UP001500618">
    <property type="component" value="Unassembled WGS sequence"/>
</dbReference>
<evidence type="ECO:0000259" key="1">
    <source>
        <dbReference type="Pfam" id="PF07944"/>
    </source>
</evidence>
<dbReference type="GO" id="GO:0016787">
    <property type="term" value="F:hydrolase activity"/>
    <property type="evidence" value="ECO:0007669"/>
    <property type="project" value="UniProtKB-KW"/>
</dbReference>
<dbReference type="Pfam" id="PF20736">
    <property type="entry name" value="Glyco_hydro127M"/>
    <property type="match status" value="1"/>
</dbReference>
<dbReference type="Pfam" id="PF07944">
    <property type="entry name" value="Beta-AFase-like_GH127_cat"/>
    <property type="match status" value="1"/>
</dbReference>
<evidence type="ECO:0000313" key="4">
    <source>
        <dbReference type="EMBL" id="GAA1684892.1"/>
    </source>
</evidence>
<sequence length="621" mass="68474">MSDSDLFVSTGPVLLGPAARATLRPMTEARILGGFWSRRKRANREVGIPAGLRQLEQAGNLANLRLAAGRTTGAYRGKYPFQDSDVHKWLEAAAWEFGPSLETHAGHLVQLITQAQQPDGYLNSYYQVFKPQARFAELDFGHELYCAGHLIQAAVADARSSGGMALLAVACRLADHLDTVFGPDGREGIDGHSEIETALVELYRQTGTTRYLDLARILVDRRGHGLIGDRSFPASYYQDHEPVRTAKTVAGHAVRQLYLNAGVTDIAIETGDGELGQAMERQWEDMVATRTYLTGGVGAHHDDESFGDPYELPPERAYCETCAAIASIQWSWRLLLLTGRSRYGDLIERTLYNGFAGSVSLDGKRYFYVNPLQVRDDHPVTGRQPWFKCACCPPNIMRLLSTVDHYAATSDQSGLQLHQYATGSYGGGPAQVRVRTRYPWEGTVSVEVSHTSDDPWTLSLRMPHWCRRASIVVNGVPLDIEPVDGYLRVTRGWTAGDVVVVDFQLLVRTTVADSRVDAVRGCAALERGPIVYCLEAVDQPPGVRLDDVVLDVATKTQWQPDVLGGVVTVAAAGWVRERGDFSGWPYGVRSQLGERVSLLAVPYFAWGNRELGAMRVWIPVT</sequence>
<dbReference type="InterPro" id="IPR012878">
    <property type="entry name" value="Beta-AFase-like_GH127_cat"/>
</dbReference>
<evidence type="ECO:0000259" key="3">
    <source>
        <dbReference type="Pfam" id="PF20737"/>
    </source>
</evidence>
<reference evidence="4 5" key="1">
    <citation type="journal article" date="2019" name="Int. J. Syst. Evol. Microbiol.">
        <title>The Global Catalogue of Microorganisms (GCM) 10K type strain sequencing project: providing services to taxonomists for standard genome sequencing and annotation.</title>
        <authorList>
            <consortium name="The Broad Institute Genomics Platform"/>
            <consortium name="The Broad Institute Genome Sequencing Center for Infectious Disease"/>
            <person name="Wu L."/>
            <person name="Ma J."/>
        </authorList>
    </citation>
    <scope>NUCLEOTIDE SEQUENCE [LARGE SCALE GENOMIC DNA]</scope>
    <source>
        <strain evidence="4 5">JCM 14718</strain>
    </source>
</reference>
<dbReference type="InterPro" id="IPR049049">
    <property type="entry name" value="Beta-AFase-like_GH127_C"/>
</dbReference>